<feature type="region of interest" description="Disordered" evidence="1">
    <location>
        <begin position="1"/>
        <end position="39"/>
    </location>
</feature>
<keyword evidence="2" id="KW-0472">Membrane</keyword>
<keyword evidence="4" id="KW-1185">Reference proteome</keyword>
<dbReference type="Proteomes" id="UP000010931">
    <property type="component" value="Unassembled WGS sequence"/>
</dbReference>
<accession>L7F315</accession>
<dbReference type="EMBL" id="AEJB01000361">
    <property type="protein sequence ID" value="ELP65682.1"/>
    <property type="molecule type" value="Genomic_DNA"/>
</dbReference>
<sequence length="75" mass="8238">MARSYRTTHPQRIHRAPASPPNSGSPRKDEPAPGRLRRGWRQARAHWGAVLLAAAISLPTVCILAELALQSYGRS</sequence>
<organism evidence="3 4">
    <name type="scientific">Streptomyces turgidiscabies (strain Car8)</name>
    <dbReference type="NCBI Taxonomy" id="698760"/>
    <lineage>
        <taxon>Bacteria</taxon>
        <taxon>Bacillati</taxon>
        <taxon>Actinomycetota</taxon>
        <taxon>Actinomycetes</taxon>
        <taxon>Kitasatosporales</taxon>
        <taxon>Streptomycetaceae</taxon>
        <taxon>Streptomyces</taxon>
    </lineage>
</organism>
<feature type="transmembrane region" description="Helical" evidence="2">
    <location>
        <begin position="45"/>
        <end position="69"/>
    </location>
</feature>
<keyword evidence="2" id="KW-0812">Transmembrane</keyword>
<comment type="caution">
    <text evidence="3">The sequence shown here is derived from an EMBL/GenBank/DDBJ whole genome shotgun (WGS) entry which is preliminary data.</text>
</comment>
<reference evidence="3 4" key="1">
    <citation type="journal article" date="2011" name="Plasmid">
        <title>Streptomyces turgidiscabies Car8 contains a modular pathogenicity island that shares virulence genes with other actinobacterial plant pathogens.</title>
        <authorList>
            <person name="Huguet-Tapia J.C."/>
            <person name="Badger J.H."/>
            <person name="Loria R."/>
            <person name="Pettis G.S."/>
        </authorList>
    </citation>
    <scope>NUCLEOTIDE SEQUENCE [LARGE SCALE GENOMIC DNA]</scope>
    <source>
        <strain evidence="3 4">Car8</strain>
    </source>
</reference>
<evidence type="ECO:0000256" key="2">
    <source>
        <dbReference type="SAM" id="Phobius"/>
    </source>
</evidence>
<protein>
    <submittedName>
        <fullName evidence="3">Uncharacterized protein</fullName>
    </submittedName>
</protein>
<evidence type="ECO:0000313" key="4">
    <source>
        <dbReference type="Proteomes" id="UP000010931"/>
    </source>
</evidence>
<name>L7F315_STRT8</name>
<dbReference type="AlphaFoldDB" id="L7F315"/>
<evidence type="ECO:0000313" key="3">
    <source>
        <dbReference type="EMBL" id="ELP65682.1"/>
    </source>
</evidence>
<keyword evidence="2" id="KW-1133">Transmembrane helix</keyword>
<gene>
    <name evidence="3" type="ORF">STRTUCAR8_01671</name>
</gene>
<proteinExistence type="predicted"/>
<evidence type="ECO:0000256" key="1">
    <source>
        <dbReference type="SAM" id="MobiDB-lite"/>
    </source>
</evidence>